<dbReference type="NCBIfam" id="TIGR00732">
    <property type="entry name" value="dprA"/>
    <property type="match status" value="1"/>
</dbReference>
<dbReference type="SUPFAM" id="SSF47781">
    <property type="entry name" value="RuvA domain 2-like"/>
    <property type="match status" value="1"/>
</dbReference>
<accession>A0A3B1D2Z9</accession>
<sequence>MTERDALLILNAINSLGNGCIRKLIAHFGSAQDVLNVNPQQLLKDNLITPKMAKGMADFSHQEFIQKENSLIEKYCARVVAYDDADYPELLKQIPDAPILFYAKGDVQRIQSLSVSMVGSRKASTYGLRMAEQFAADLARFGITVISGMARGIDTLAHQGALGVKGVTVAVLGSGLTNIYPKENAKLFHNIVQTGVVISEFPMQMAPIAYNFPRRNRIISGLALGVLVVEAFERSGALITSRMALEQGREVFALPGNINAVQAKGTNALIKQGAKLVTCVEDILEELNTPMKQCLAQEKTINNREKSKKTVEFLPDLSSEESKIYDVLGFDPTHIDELAHQCAMSVMELSSVVLGLELKRLIKPLPGKLYVKSR</sequence>
<dbReference type="Pfam" id="PF02481">
    <property type="entry name" value="DNA_processg_A"/>
    <property type="match status" value="1"/>
</dbReference>
<dbReference type="SUPFAM" id="SSF102405">
    <property type="entry name" value="MCP/YpsA-like"/>
    <property type="match status" value="1"/>
</dbReference>
<dbReference type="InterPro" id="IPR010994">
    <property type="entry name" value="RuvA_2-like"/>
</dbReference>
<dbReference type="Gene3D" id="3.40.50.450">
    <property type="match status" value="1"/>
</dbReference>
<feature type="domain" description="Smf/DprA SLOG" evidence="2">
    <location>
        <begin position="79"/>
        <end position="287"/>
    </location>
</feature>
<dbReference type="InterPro" id="IPR003488">
    <property type="entry name" value="DprA"/>
</dbReference>
<feature type="domain" description="DprA winged helix" evidence="3">
    <location>
        <begin position="315"/>
        <end position="368"/>
    </location>
</feature>
<comment type="similarity">
    <text evidence="1">Belongs to the DprA/Smf family.</text>
</comment>
<dbReference type="PANTHER" id="PTHR43022">
    <property type="entry name" value="PROTEIN SMF"/>
    <property type="match status" value="1"/>
</dbReference>
<dbReference type="Pfam" id="PF17782">
    <property type="entry name" value="WHD_DprA"/>
    <property type="match status" value="1"/>
</dbReference>
<dbReference type="GO" id="GO:0009294">
    <property type="term" value="P:DNA-mediated transformation"/>
    <property type="evidence" value="ECO:0007669"/>
    <property type="project" value="InterPro"/>
</dbReference>
<evidence type="ECO:0000259" key="3">
    <source>
        <dbReference type="Pfam" id="PF17782"/>
    </source>
</evidence>
<protein>
    <submittedName>
        <fullName evidence="4">Rossmann fold nucleotide-binding protein Smf possibly involved in DNA uptake</fullName>
    </submittedName>
</protein>
<evidence type="ECO:0000259" key="2">
    <source>
        <dbReference type="Pfam" id="PF02481"/>
    </source>
</evidence>
<gene>
    <name evidence="4" type="ORF">MNBD_UNCLBAC01-2072</name>
</gene>
<dbReference type="PANTHER" id="PTHR43022:SF1">
    <property type="entry name" value="PROTEIN SMF"/>
    <property type="match status" value="1"/>
</dbReference>
<dbReference type="EMBL" id="UOGJ01000029">
    <property type="protein sequence ID" value="VAX35102.1"/>
    <property type="molecule type" value="Genomic_DNA"/>
</dbReference>
<evidence type="ECO:0000256" key="1">
    <source>
        <dbReference type="ARBA" id="ARBA00006525"/>
    </source>
</evidence>
<dbReference type="Gene3D" id="1.10.10.10">
    <property type="entry name" value="Winged helix-like DNA-binding domain superfamily/Winged helix DNA-binding domain"/>
    <property type="match status" value="1"/>
</dbReference>
<proteinExistence type="inferred from homology"/>
<dbReference type="AlphaFoldDB" id="A0A3B1D2Z9"/>
<dbReference type="InterPro" id="IPR036388">
    <property type="entry name" value="WH-like_DNA-bd_sf"/>
</dbReference>
<name>A0A3B1D2Z9_9ZZZZ</name>
<evidence type="ECO:0000313" key="4">
    <source>
        <dbReference type="EMBL" id="VAX35102.1"/>
    </source>
</evidence>
<dbReference type="InterPro" id="IPR057666">
    <property type="entry name" value="DrpA_SLOG"/>
</dbReference>
<organism evidence="4">
    <name type="scientific">hydrothermal vent metagenome</name>
    <dbReference type="NCBI Taxonomy" id="652676"/>
    <lineage>
        <taxon>unclassified sequences</taxon>
        <taxon>metagenomes</taxon>
        <taxon>ecological metagenomes</taxon>
    </lineage>
</organism>
<dbReference type="InterPro" id="IPR041614">
    <property type="entry name" value="DprA_WH"/>
</dbReference>
<reference evidence="4" key="1">
    <citation type="submission" date="2018-06" db="EMBL/GenBank/DDBJ databases">
        <authorList>
            <person name="Zhirakovskaya E."/>
        </authorList>
    </citation>
    <scope>NUCLEOTIDE SEQUENCE</scope>
</reference>